<accession>A0A8H7UUB2</accession>
<evidence type="ECO:0000313" key="1">
    <source>
        <dbReference type="EMBL" id="KAG2198876.1"/>
    </source>
</evidence>
<dbReference type="Proteomes" id="UP000603453">
    <property type="component" value="Unassembled WGS sequence"/>
</dbReference>
<name>A0A8H7UUB2_9FUNG</name>
<evidence type="ECO:0000313" key="2">
    <source>
        <dbReference type="Proteomes" id="UP000603453"/>
    </source>
</evidence>
<organism evidence="1 2">
    <name type="scientific">Mucor saturninus</name>
    <dbReference type="NCBI Taxonomy" id="64648"/>
    <lineage>
        <taxon>Eukaryota</taxon>
        <taxon>Fungi</taxon>
        <taxon>Fungi incertae sedis</taxon>
        <taxon>Mucoromycota</taxon>
        <taxon>Mucoromycotina</taxon>
        <taxon>Mucoromycetes</taxon>
        <taxon>Mucorales</taxon>
        <taxon>Mucorineae</taxon>
        <taxon>Mucoraceae</taxon>
        <taxon>Mucor</taxon>
    </lineage>
</organism>
<dbReference type="OrthoDB" id="2282345at2759"/>
<protein>
    <submittedName>
        <fullName evidence="1">Uncharacterized protein</fullName>
    </submittedName>
</protein>
<gene>
    <name evidence="1" type="ORF">INT47_010281</name>
</gene>
<keyword evidence="2" id="KW-1185">Reference proteome</keyword>
<proteinExistence type="predicted"/>
<comment type="caution">
    <text evidence="1">The sequence shown here is derived from an EMBL/GenBank/DDBJ whole genome shotgun (WGS) entry which is preliminary data.</text>
</comment>
<dbReference type="AlphaFoldDB" id="A0A8H7UUB2"/>
<sequence length="152" mass="16951">MTDTSVGLLCEASGESELSTIYSNYFENTHVKSWKVLGLFTAVLERYKPITYDCVDIFVKTFKKFGSLYSSTDKKLQSTMNSMVKRCQSVIRSDIARALVAKERVEQSRTLYCAHITEAVLKDKTSAVTNSSSLSNTGTSAIMKRTIYLNSA</sequence>
<dbReference type="EMBL" id="JAEPRD010000103">
    <property type="protein sequence ID" value="KAG2198876.1"/>
    <property type="molecule type" value="Genomic_DNA"/>
</dbReference>
<reference evidence="1" key="1">
    <citation type="submission" date="2020-12" db="EMBL/GenBank/DDBJ databases">
        <title>Metabolic potential, ecology and presence of endohyphal bacteria is reflected in genomic diversity of Mucoromycotina.</title>
        <authorList>
            <person name="Muszewska A."/>
            <person name="Okrasinska A."/>
            <person name="Steczkiewicz K."/>
            <person name="Drgas O."/>
            <person name="Orlowska M."/>
            <person name="Perlinska-Lenart U."/>
            <person name="Aleksandrzak-Piekarczyk T."/>
            <person name="Szatraj K."/>
            <person name="Zielenkiewicz U."/>
            <person name="Pilsyk S."/>
            <person name="Malc E."/>
            <person name="Mieczkowski P."/>
            <person name="Kruszewska J.S."/>
            <person name="Biernat P."/>
            <person name="Pawlowska J."/>
        </authorList>
    </citation>
    <scope>NUCLEOTIDE SEQUENCE</scope>
    <source>
        <strain evidence="1">WA0000017839</strain>
    </source>
</reference>